<dbReference type="PROSITE" id="PS50209">
    <property type="entry name" value="CARD"/>
    <property type="match status" value="1"/>
</dbReference>
<feature type="region of interest" description="Disordered" evidence="7">
    <location>
        <begin position="85"/>
        <end position="107"/>
    </location>
</feature>
<sequence>MAPKTAKQLIKGALANLSKENFEKFRDELLDREEEPQVNRNQVEDKTYIVVTDVLVSTFTETGAPAVVAELLKQIGCNNDGEKLEKEISGQSSNPGSSDTVRPSAGAEGGCTGAHFVDKHFVELISRVNGIPSILDELLYKKVITQEAYDEILATPTKSDRMRKLLSGPLRSAGPQGKEVFYQILERTDPYLVEELKKKK</sequence>
<evidence type="ECO:0000259" key="9">
    <source>
        <dbReference type="PROSITE" id="PS50824"/>
    </source>
</evidence>
<dbReference type="CDD" id="cd08330">
    <property type="entry name" value="CARD_ASC_NALP1"/>
    <property type="match status" value="1"/>
</dbReference>
<dbReference type="AlphaFoldDB" id="A0AAW1DVY5"/>
<dbReference type="Pfam" id="PF02758">
    <property type="entry name" value="PYRIN"/>
    <property type="match status" value="1"/>
</dbReference>
<dbReference type="Gene3D" id="1.10.533.10">
    <property type="entry name" value="Death Domain, Fas"/>
    <property type="match status" value="2"/>
</dbReference>
<gene>
    <name evidence="10" type="ORF">VZT92_027689</name>
</gene>
<dbReference type="PANTHER" id="PTHR46985:SF2">
    <property type="entry name" value="APOPTOSIS-ASSOCIATED SPECK-LIKE PROTEIN CONTAINING A CARD"/>
    <property type="match status" value="1"/>
</dbReference>
<dbReference type="PROSITE" id="PS50824">
    <property type="entry name" value="DAPIN"/>
    <property type="match status" value="1"/>
</dbReference>
<feature type="compositionally biased region" description="Polar residues" evidence="7">
    <location>
        <begin position="89"/>
        <end position="101"/>
    </location>
</feature>
<keyword evidence="3" id="KW-0399">Innate immunity</keyword>
<evidence type="ECO:0000256" key="6">
    <source>
        <dbReference type="ARBA" id="ARBA00023233"/>
    </source>
</evidence>
<dbReference type="InterPro" id="IPR051249">
    <property type="entry name" value="NLRP_Inflammasome"/>
</dbReference>
<dbReference type="GO" id="GO:0042981">
    <property type="term" value="P:regulation of apoptotic process"/>
    <property type="evidence" value="ECO:0007669"/>
    <property type="project" value="InterPro"/>
</dbReference>
<evidence type="ECO:0000313" key="11">
    <source>
        <dbReference type="Proteomes" id="UP001488805"/>
    </source>
</evidence>
<feature type="domain" description="CARD" evidence="8">
    <location>
        <begin position="115"/>
        <end position="200"/>
    </location>
</feature>
<dbReference type="GO" id="GO:0061702">
    <property type="term" value="C:canonical inflammasome complex"/>
    <property type="evidence" value="ECO:0007669"/>
    <property type="project" value="UniProtKB-SubCell"/>
</dbReference>
<keyword evidence="6" id="KW-1271">Inflammasome</keyword>
<dbReference type="InterPro" id="IPR004020">
    <property type="entry name" value="DAPIN"/>
</dbReference>
<dbReference type="EMBL" id="JBCEZU010000597">
    <property type="protein sequence ID" value="KAK9514208.1"/>
    <property type="molecule type" value="Genomic_DNA"/>
</dbReference>
<proteinExistence type="predicted"/>
<dbReference type="Pfam" id="PF00619">
    <property type="entry name" value="CARD"/>
    <property type="match status" value="1"/>
</dbReference>
<evidence type="ECO:0000256" key="1">
    <source>
        <dbReference type="ARBA" id="ARBA00004110"/>
    </source>
</evidence>
<evidence type="ECO:0000259" key="8">
    <source>
        <dbReference type="PROSITE" id="PS50209"/>
    </source>
</evidence>
<organism evidence="10 11">
    <name type="scientific">Zoarces viviparus</name>
    <name type="common">Viviparous eelpout</name>
    <name type="synonym">Blennius viviparus</name>
    <dbReference type="NCBI Taxonomy" id="48416"/>
    <lineage>
        <taxon>Eukaryota</taxon>
        <taxon>Metazoa</taxon>
        <taxon>Chordata</taxon>
        <taxon>Craniata</taxon>
        <taxon>Vertebrata</taxon>
        <taxon>Euteleostomi</taxon>
        <taxon>Actinopterygii</taxon>
        <taxon>Neopterygii</taxon>
        <taxon>Teleostei</taxon>
        <taxon>Neoteleostei</taxon>
        <taxon>Acanthomorphata</taxon>
        <taxon>Eupercaria</taxon>
        <taxon>Perciformes</taxon>
        <taxon>Cottioidei</taxon>
        <taxon>Zoarcales</taxon>
        <taxon>Zoarcidae</taxon>
        <taxon>Zoarcinae</taxon>
        <taxon>Zoarces</taxon>
    </lineage>
</organism>
<dbReference type="InterPro" id="IPR033516">
    <property type="entry name" value="CARD8/ASC/NALP1_CARD"/>
</dbReference>
<protein>
    <recommendedName>
        <fullName evidence="12">Apoptosis-associated speck-like protein containing a CARD</fullName>
    </recommendedName>
</protein>
<keyword evidence="5" id="KW-0395">Inflammatory response</keyword>
<feature type="domain" description="Pyrin" evidence="9">
    <location>
        <begin position="1"/>
        <end position="94"/>
    </location>
</feature>
<name>A0AAW1DVY5_ZOAVI</name>
<evidence type="ECO:0008006" key="12">
    <source>
        <dbReference type="Google" id="ProtNLM"/>
    </source>
</evidence>
<dbReference type="InterPro" id="IPR001315">
    <property type="entry name" value="CARD"/>
</dbReference>
<keyword evidence="2" id="KW-0963">Cytoplasm</keyword>
<reference evidence="10 11" key="1">
    <citation type="journal article" date="2024" name="Genome Biol. Evol.">
        <title>Chromosome-level genome assembly of the viviparous eelpout Zoarces viviparus.</title>
        <authorList>
            <person name="Fuhrmann N."/>
            <person name="Brasseur M.V."/>
            <person name="Bakowski C.E."/>
            <person name="Podsiadlowski L."/>
            <person name="Prost S."/>
            <person name="Krehenwinkel H."/>
            <person name="Mayer C."/>
        </authorList>
    </citation>
    <scope>NUCLEOTIDE SEQUENCE [LARGE SCALE GENOMIC DNA]</scope>
    <source>
        <strain evidence="10">NO-MEL_2022_Ind0_liver</strain>
    </source>
</reference>
<accession>A0AAW1DVY5</accession>
<evidence type="ECO:0000256" key="3">
    <source>
        <dbReference type="ARBA" id="ARBA00022588"/>
    </source>
</evidence>
<dbReference type="SMART" id="SM01289">
    <property type="entry name" value="PYRIN"/>
    <property type="match status" value="1"/>
</dbReference>
<dbReference type="SUPFAM" id="SSF47986">
    <property type="entry name" value="DEATH domain"/>
    <property type="match status" value="2"/>
</dbReference>
<comment type="subcellular location">
    <subcellularLocation>
        <location evidence="1">Inflammasome</location>
    </subcellularLocation>
</comment>
<dbReference type="Proteomes" id="UP001488805">
    <property type="component" value="Unassembled WGS sequence"/>
</dbReference>
<dbReference type="GO" id="GO:0045087">
    <property type="term" value="P:innate immune response"/>
    <property type="evidence" value="ECO:0007669"/>
    <property type="project" value="UniProtKB-KW"/>
</dbReference>
<evidence type="ECO:0000256" key="2">
    <source>
        <dbReference type="ARBA" id="ARBA00022490"/>
    </source>
</evidence>
<evidence type="ECO:0000256" key="4">
    <source>
        <dbReference type="ARBA" id="ARBA00022859"/>
    </source>
</evidence>
<dbReference type="GO" id="GO:0006954">
    <property type="term" value="P:inflammatory response"/>
    <property type="evidence" value="ECO:0007669"/>
    <property type="project" value="UniProtKB-KW"/>
</dbReference>
<comment type="caution">
    <text evidence="10">The sequence shown here is derived from an EMBL/GenBank/DDBJ whole genome shotgun (WGS) entry which is preliminary data.</text>
</comment>
<evidence type="ECO:0000256" key="7">
    <source>
        <dbReference type="SAM" id="MobiDB-lite"/>
    </source>
</evidence>
<dbReference type="InterPro" id="IPR011029">
    <property type="entry name" value="DEATH-like_dom_sf"/>
</dbReference>
<keyword evidence="11" id="KW-1185">Reference proteome</keyword>
<evidence type="ECO:0000313" key="10">
    <source>
        <dbReference type="EMBL" id="KAK9514208.1"/>
    </source>
</evidence>
<evidence type="ECO:0000256" key="5">
    <source>
        <dbReference type="ARBA" id="ARBA00023198"/>
    </source>
</evidence>
<dbReference type="PANTHER" id="PTHR46985">
    <property type="entry name" value="NACHT, LRR AND PYD DOMAINS-CONTAINING PROTEIN 1"/>
    <property type="match status" value="1"/>
</dbReference>
<keyword evidence="4" id="KW-0391">Immunity</keyword>